<evidence type="ECO:0000313" key="2">
    <source>
        <dbReference type="Proteomes" id="UP000615760"/>
    </source>
</evidence>
<accession>A0ABQ1JZR8</accession>
<keyword evidence="2" id="KW-1185">Reference proteome</keyword>
<proteinExistence type="predicted"/>
<reference evidence="2" key="1">
    <citation type="journal article" date="2019" name="Int. J. Syst. Evol. Microbiol.">
        <title>The Global Catalogue of Microorganisms (GCM) 10K type strain sequencing project: providing services to taxonomists for standard genome sequencing and annotation.</title>
        <authorList>
            <consortium name="The Broad Institute Genomics Platform"/>
            <consortium name="The Broad Institute Genome Sequencing Center for Infectious Disease"/>
            <person name="Wu L."/>
            <person name="Ma J."/>
        </authorList>
    </citation>
    <scope>NUCLEOTIDE SEQUENCE [LARGE SCALE GENOMIC DNA]</scope>
    <source>
        <strain evidence="2">CGMCC 1.15461</strain>
    </source>
</reference>
<protein>
    <submittedName>
        <fullName evidence="1">Uncharacterized protein</fullName>
    </submittedName>
</protein>
<dbReference type="EMBL" id="BMJE01000004">
    <property type="protein sequence ID" value="GGB79743.1"/>
    <property type="molecule type" value="Genomic_DNA"/>
</dbReference>
<dbReference type="Proteomes" id="UP000615760">
    <property type="component" value="Unassembled WGS sequence"/>
</dbReference>
<dbReference type="PROSITE" id="PS51257">
    <property type="entry name" value="PROKAR_LIPOPROTEIN"/>
    <property type="match status" value="1"/>
</dbReference>
<name>A0ABQ1JZR8_9FLAO</name>
<dbReference type="RefSeq" id="WP_188621130.1">
    <property type="nucleotide sequence ID" value="NZ_BMJE01000004.1"/>
</dbReference>
<sequence length="339" mass="37130">MKTKLLLKATFVALLFIACSKEQDSETNNSNLKSSYRAAEPDDNYNYDIMKLQGEALKEMTQHFEFSADRDDVRLETENGVRIEISTSSLTIGGERVQGDVILEYVEIFKRSSMAIANKTTMGISDEQTDEIEGTDLEPLVTGGEFFINITTVDGEQLDNGADITLTVPADLTGGPGDVMTAWDGIERENGDVAWEEEEDAEPLGTGEQGYYLFNPDEFGWSNIDRFWDYSGATTTIQVDVPAGYDDTNCSVYLATVGEQNILAPLDTYDASTELFSEHYGQVPVGLDGYIVFVSGTTSQWEYAIIPVTFAPNDIIVVDAGDIVTGSQADVENAIDALP</sequence>
<comment type="caution">
    <text evidence="1">The sequence shown here is derived from an EMBL/GenBank/DDBJ whole genome shotgun (WGS) entry which is preliminary data.</text>
</comment>
<organism evidence="1 2">
    <name type="scientific">Flavobacterium suaedae</name>
    <dbReference type="NCBI Taxonomy" id="1767027"/>
    <lineage>
        <taxon>Bacteria</taxon>
        <taxon>Pseudomonadati</taxon>
        <taxon>Bacteroidota</taxon>
        <taxon>Flavobacteriia</taxon>
        <taxon>Flavobacteriales</taxon>
        <taxon>Flavobacteriaceae</taxon>
        <taxon>Flavobacterium</taxon>
    </lineage>
</organism>
<gene>
    <name evidence="1" type="ORF">GCM10007424_19890</name>
</gene>
<evidence type="ECO:0000313" key="1">
    <source>
        <dbReference type="EMBL" id="GGB79743.1"/>
    </source>
</evidence>